<name>A0A1R2BSS2_9CILI</name>
<gene>
    <name evidence="2" type="ORF">SteCoe_20097</name>
</gene>
<reference evidence="2 3" key="1">
    <citation type="submission" date="2016-11" db="EMBL/GenBank/DDBJ databases">
        <title>The macronuclear genome of Stentor coeruleus: a giant cell with tiny introns.</title>
        <authorList>
            <person name="Slabodnick M."/>
            <person name="Ruby J.G."/>
            <person name="Reiff S.B."/>
            <person name="Swart E.C."/>
            <person name="Gosai S."/>
            <person name="Prabakaran S."/>
            <person name="Witkowska E."/>
            <person name="Larue G.E."/>
            <person name="Fisher S."/>
            <person name="Freeman R.M."/>
            <person name="Gunawardena J."/>
            <person name="Chu W."/>
            <person name="Stover N.A."/>
            <person name="Gregory B.D."/>
            <person name="Nowacki M."/>
            <person name="Derisi J."/>
            <person name="Roy S.W."/>
            <person name="Marshall W.F."/>
            <person name="Sood P."/>
        </authorList>
    </citation>
    <scope>NUCLEOTIDE SEQUENCE [LARGE SCALE GENOMIC DNA]</scope>
    <source>
        <strain evidence="2">WM001</strain>
    </source>
</reference>
<dbReference type="OrthoDB" id="10450477at2759"/>
<dbReference type="AlphaFoldDB" id="A0A1R2BSS2"/>
<accession>A0A1R2BSS2</accession>
<evidence type="ECO:0000313" key="3">
    <source>
        <dbReference type="Proteomes" id="UP000187209"/>
    </source>
</evidence>
<keyword evidence="3" id="KW-1185">Reference proteome</keyword>
<evidence type="ECO:0000256" key="1">
    <source>
        <dbReference type="SAM" id="Phobius"/>
    </source>
</evidence>
<keyword evidence="1" id="KW-0812">Transmembrane</keyword>
<sequence length="296" mass="34807">MLKRFLPIIRFHSEKLPSKAEDLKLNEKKALQDIHDENIEQGKKKISDWFPDPNVPVDRKQYPMYPSAYGPSDEEDTPAFFLEDLKDYQYIYTPKAALDFADSDFCLIFQAKRRYFFYPSKLRYSWKIIFPVFFSAAITFQAAAHATSIIALSWALPLVILTRGLMAKQIFLHKDGKKIKVLYKRFKFGRTLEKIIDIKDFKEPSGDAFLMWSFYEFPDDLKTFNENPNIEKITFAKYWGWWSFFILPKYPEIINREVLINALNGIYIDTKQSGGEDLKSRYFILEKKQGSQSNVS</sequence>
<protein>
    <submittedName>
        <fullName evidence="2">Uncharacterized protein</fullName>
    </submittedName>
</protein>
<feature type="transmembrane region" description="Helical" evidence="1">
    <location>
        <begin position="149"/>
        <end position="166"/>
    </location>
</feature>
<organism evidence="2 3">
    <name type="scientific">Stentor coeruleus</name>
    <dbReference type="NCBI Taxonomy" id="5963"/>
    <lineage>
        <taxon>Eukaryota</taxon>
        <taxon>Sar</taxon>
        <taxon>Alveolata</taxon>
        <taxon>Ciliophora</taxon>
        <taxon>Postciliodesmatophora</taxon>
        <taxon>Heterotrichea</taxon>
        <taxon>Heterotrichida</taxon>
        <taxon>Stentoridae</taxon>
        <taxon>Stentor</taxon>
    </lineage>
</organism>
<evidence type="ECO:0000313" key="2">
    <source>
        <dbReference type="EMBL" id="OMJ79796.1"/>
    </source>
</evidence>
<comment type="caution">
    <text evidence="2">The sequence shown here is derived from an EMBL/GenBank/DDBJ whole genome shotgun (WGS) entry which is preliminary data.</text>
</comment>
<dbReference type="EMBL" id="MPUH01000453">
    <property type="protein sequence ID" value="OMJ79796.1"/>
    <property type="molecule type" value="Genomic_DNA"/>
</dbReference>
<dbReference type="Proteomes" id="UP000187209">
    <property type="component" value="Unassembled WGS sequence"/>
</dbReference>
<keyword evidence="1" id="KW-0472">Membrane</keyword>
<keyword evidence="1" id="KW-1133">Transmembrane helix</keyword>
<feature type="transmembrane region" description="Helical" evidence="1">
    <location>
        <begin position="124"/>
        <end position="143"/>
    </location>
</feature>
<proteinExistence type="predicted"/>